<dbReference type="InterPro" id="IPR036259">
    <property type="entry name" value="MFS_trans_sf"/>
</dbReference>
<keyword evidence="9" id="KW-1185">Reference proteome</keyword>
<evidence type="ECO:0000313" key="8">
    <source>
        <dbReference type="EMBL" id="THD19831.1"/>
    </source>
</evidence>
<evidence type="ECO:0000256" key="2">
    <source>
        <dbReference type="ARBA" id="ARBA00022448"/>
    </source>
</evidence>
<proteinExistence type="predicted"/>
<dbReference type="InterPro" id="IPR020846">
    <property type="entry name" value="MFS_dom"/>
</dbReference>
<accession>A0A4E0R335</accession>
<keyword evidence="2" id="KW-0813">Transport</keyword>
<feature type="transmembrane region" description="Helical" evidence="6">
    <location>
        <begin position="145"/>
        <end position="163"/>
    </location>
</feature>
<dbReference type="PANTHER" id="PTHR23511">
    <property type="entry name" value="SYNAPTIC VESICLE GLYCOPROTEIN 2"/>
    <property type="match status" value="1"/>
</dbReference>
<evidence type="ECO:0000256" key="6">
    <source>
        <dbReference type="SAM" id="Phobius"/>
    </source>
</evidence>
<organism evidence="8 9">
    <name type="scientific">Fasciola hepatica</name>
    <name type="common">Liver fluke</name>
    <dbReference type="NCBI Taxonomy" id="6192"/>
    <lineage>
        <taxon>Eukaryota</taxon>
        <taxon>Metazoa</taxon>
        <taxon>Spiralia</taxon>
        <taxon>Lophotrochozoa</taxon>
        <taxon>Platyhelminthes</taxon>
        <taxon>Trematoda</taxon>
        <taxon>Digenea</taxon>
        <taxon>Plagiorchiida</taxon>
        <taxon>Echinostomata</taxon>
        <taxon>Echinostomatoidea</taxon>
        <taxon>Fasciolidae</taxon>
        <taxon>Fasciola</taxon>
    </lineage>
</organism>
<feature type="domain" description="Major facilitator superfamily (MFS) profile" evidence="7">
    <location>
        <begin position="1"/>
        <end position="256"/>
    </location>
</feature>
<dbReference type="PROSITE" id="PS50850">
    <property type="entry name" value="MFS"/>
    <property type="match status" value="1"/>
</dbReference>
<feature type="transmembrane region" description="Helical" evidence="6">
    <location>
        <begin position="45"/>
        <end position="64"/>
    </location>
</feature>
<keyword evidence="3 6" id="KW-0812">Transmembrane</keyword>
<evidence type="ECO:0000259" key="7">
    <source>
        <dbReference type="PROSITE" id="PS50850"/>
    </source>
</evidence>
<dbReference type="Pfam" id="PF07690">
    <property type="entry name" value="MFS_1"/>
    <property type="match status" value="1"/>
</dbReference>
<dbReference type="Proteomes" id="UP000230066">
    <property type="component" value="Unassembled WGS sequence"/>
</dbReference>
<keyword evidence="5 6" id="KW-0472">Membrane</keyword>
<gene>
    <name evidence="8" type="ORF">D915_009339</name>
</gene>
<dbReference type="GO" id="GO:0022857">
    <property type="term" value="F:transmembrane transporter activity"/>
    <property type="evidence" value="ECO:0007669"/>
    <property type="project" value="InterPro"/>
</dbReference>
<dbReference type="GO" id="GO:0016020">
    <property type="term" value="C:membrane"/>
    <property type="evidence" value="ECO:0007669"/>
    <property type="project" value="UniProtKB-SubCell"/>
</dbReference>
<dbReference type="Gene3D" id="1.20.1250.20">
    <property type="entry name" value="MFS general substrate transporter like domains"/>
    <property type="match status" value="1"/>
</dbReference>
<evidence type="ECO:0000313" key="9">
    <source>
        <dbReference type="Proteomes" id="UP000230066"/>
    </source>
</evidence>
<dbReference type="PANTHER" id="PTHR23511:SF45">
    <property type="entry name" value="SVOP LIKE"/>
    <property type="match status" value="1"/>
</dbReference>
<name>A0A4E0R335_FASHE</name>
<dbReference type="InterPro" id="IPR011701">
    <property type="entry name" value="MFS"/>
</dbReference>
<feature type="transmembrane region" description="Helical" evidence="6">
    <location>
        <begin position="115"/>
        <end position="139"/>
    </location>
</feature>
<evidence type="ECO:0000256" key="5">
    <source>
        <dbReference type="ARBA" id="ARBA00023136"/>
    </source>
</evidence>
<keyword evidence="4 6" id="KW-1133">Transmembrane helix</keyword>
<dbReference type="EMBL" id="JXXN02005547">
    <property type="protein sequence ID" value="THD19831.1"/>
    <property type="molecule type" value="Genomic_DNA"/>
</dbReference>
<evidence type="ECO:0000256" key="1">
    <source>
        <dbReference type="ARBA" id="ARBA00004141"/>
    </source>
</evidence>
<comment type="subcellular location">
    <subcellularLocation>
        <location evidence="1">Membrane</location>
        <topology evidence="1">Multi-pass membrane protein</topology>
    </subcellularLocation>
</comment>
<comment type="caution">
    <text evidence="8">The sequence shown here is derived from an EMBL/GenBank/DDBJ whole genome shotgun (WGS) entry which is preliminary data.</text>
</comment>
<evidence type="ECO:0000256" key="3">
    <source>
        <dbReference type="ARBA" id="ARBA00022692"/>
    </source>
</evidence>
<feature type="transmembrane region" description="Helical" evidence="6">
    <location>
        <begin position="233"/>
        <end position="253"/>
    </location>
</feature>
<dbReference type="AlphaFoldDB" id="A0A4E0R335"/>
<evidence type="ECO:0000256" key="4">
    <source>
        <dbReference type="ARBA" id="ARBA00022989"/>
    </source>
</evidence>
<protein>
    <submittedName>
        <fullName evidence="8">Transporter SVOPL</fullName>
    </submittedName>
</protein>
<dbReference type="SUPFAM" id="SSF103473">
    <property type="entry name" value="MFS general substrate transporter"/>
    <property type="match status" value="1"/>
</dbReference>
<sequence length="270" mass="29633">MFRVNGVRPPEGRLTTSTVTSKRCSRLLELFSKQYRLTTVLLPTIWFGAAFAYYGVVLLSAEIFRFRQDCYRTSSLHPVSSDKNLTAASIQASIVHQVVPHQDVSCCQELTDSDFVTMIVSSVGEFVNIPIIVILIDLLGRKITMGIWNGITGLMFFILYICMSRQAMTGVLFGVRAMAAALLSLAYVYTGEVFPTTVRALAIGIFSSVSRLGAMTTPYVAQVMLPEYSEIGALSLYAAISLLCAVLSFVLPIETAGRELPNTIEEPDSE</sequence>
<feature type="transmembrane region" description="Helical" evidence="6">
    <location>
        <begin position="170"/>
        <end position="189"/>
    </location>
</feature>
<reference evidence="8" key="1">
    <citation type="submission" date="2019-03" db="EMBL/GenBank/DDBJ databases">
        <title>Improved annotation for the trematode Fasciola hepatica.</title>
        <authorList>
            <person name="Choi Y.-J."/>
            <person name="Martin J."/>
            <person name="Mitreva M."/>
        </authorList>
    </citation>
    <scope>NUCLEOTIDE SEQUENCE [LARGE SCALE GENOMIC DNA]</scope>
</reference>